<dbReference type="Gene3D" id="3.55.50.30">
    <property type="match status" value="1"/>
</dbReference>
<sequence>MRDKDKFSDLITKHLTGNLDRDGYERLSKYLEGAGEYGEMMSDAVFDFLEKDNSPLGSYSERKVLSNIRKKISKRSAKRRYLQWGIGVAASVSLLFVFMFGSFQESQDGELIGGIQGNTGEVTLTLADGTVVSLEAGPDSLLERGSGFIRVIDQKSLAYKKKGFQSLAEEFNTISVPYGKRYSLVLSDGSRVSLNSGTVLKYPVIFKGTERRVELVSGELYCEIKKNKSKPFYVDAARVSVRVLGTSFNFSAYSNERLTRTVLVEGKVGVIPRGQIYDTKKAVLLDPGQSFAFDKLTKKGKKETVDVEKYTSWKDGRLTISRMTLDEILQRIERWHGVRIENRAKRIGTQEYSGAFKGQTLEQTMSLLSRLCDFRYRRSGDIIIVEEQNKKGGI</sequence>
<dbReference type="Gene3D" id="2.60.120.1440">
    <property type="match status" value="1"/>
</dbReference>
<dbReference type="PANTHER" id="PTHR30273:SF2">
    <property type="entry name" value="PROTEIN FECR"/>
    <property type="match status" value="1"/>
</dbReference>
<gene>
    <name evidence="4" type="ORF">FUAX_04440</name>
</gene>
<dbReference type="InterPro" id="IPR006860">
    <property type="entry name" value="FecR"/>
</dbReference>
<keyword evidence="1" id="KW-0812">Transmembrane</keyword>
<feature type="domain" description="FecR protein" evidence="2">
    <location>
        <begin position="173"/>
        <end position="268"/>
    </location>
</feature>
<dbReference type="AlphaFoldDB" id="A0AAU9CM97"/>
<name>A0AAU9CM97_9BACT</name>
<keyword evidence="1" id="KW-0472">Membrane</keyword>
<dbReference type="GO" id="GO:0016989">
    <property type="term" value="F:sigma factor antagonist activity"/>
    <property type="evidence" value="ECO:0007669"/>
    <property type="project" value="TreeGrafter"/>
</dbReference>
<dbReference type="Pfam" id="PF04773">
    <property type="entry name" value="FecR"/>
    <property type="match status" value="1"/>
</dbReference>
<evidence type="ECO:0000259" key="3">
    <source>
        <dbReference type="Pfam" id="PF16344"/>
    </source>
</evidence>
<feature type="transmembrane region" description="Helical" evidence="1">
    <location>
        <begin position="81"/>
        <end position="103"/>
    </location>
</feature>
<evidence type="ECO:0000259" key="2">
    <source>
        <dbReference type="Pfam" id="PF04773"/>
    </source>
</evidence>
<dbReference type="InterPro" id="IPR012373">
    <property type="entry name" value="Ferrdict_sens_TM"/>
</dbReference>
<dbReference type="PANTHER" id="PTHR30273">
    <property type="entry name" value="PERIPLASMIC SIGNAL SENSOR AND SIGMA FACTOR ACTIVATOR FECR-RELATED"/>
    <property type="match status" value="1"/>
</dbReference>
<evidence type="ECO:0000313" key="5">
    <source>
        <dbReference type="Proteomes" id="UP001348817"/>
    </source>
</evidence>
<proteinExistence type="predicted"/>
<dbReference type="KEGG" id="fax:FUAX_04440"/>
<dbReference type="EMBL" id="AP025314">
    <property type="protein sequence ID" value="BDD08012.1"/>
    <property type="molecule type" value="Genomic_DNA"/>
</dbReference>
<organism evidence="4 5">
    <name type="scientific">Fulvitalea axinellae</name>
    <dbReference type="NCBI Taxonomy" id="1182444"/>
    <lineage>
        <taxon>Bacteria</taxon>
        <taxon>Pseudomonadati</taxon>
        <taxon>Bacteroidota</taxon>
        <taxon>Cytophagia</taxon>
        <taxon>Cytophagales</taxon>
        <taxon>Persicobacteraceae</taxon>
        <taxon>Fulvitalea</taxon>
    </lineage>
</organism>
<dbReference type="Pfam" id="PF16344">
    <property type="entry name" value="FecR_C"/>
    <property type="match status" value="1"/>
</dbReference>
<keyword evidence="1" id="KW-1133">Transmembrane helix</keyword>
<accession>A0AAU9CM97</accession>
<keyword evidence="5" id="KW-1185">Reference proteome</keyword>
<reference evidence="4 5" key="1">
    <citation type="submission" date="2021-12" db="EMBL/GenBank/DDBJ databases">
        <title>Genome sequencing of bacteria with rrn-lacking chromosome and rrn-plasmid.</title>
        <authorList>
            <person name="Anda M."/>
            <person name="Iwasaki W."/>
        </authorList>
    </citation>
    <scope>NUCLEOTIDE SEQUENCE [LARGE SCALE GENOMIC DNA]</scope>
    <source>
        <strain evidence="4 5">DSM 100852</strain>
    </source>
</reference>
<evidence type="ECO:0000256" key="1">
    <source>
        <dbReference type="SAM" id="Phobius"/>
    </source>
</evidence>
<dbReference type="Proteomes" id="UP001348817">
    <property type="component" value="Chromosome"/>
</dbReference>
<evidence type="ECO:0000313" key="4">
    <source>
        <dbReference type="EMBL" id="BDD08012.1"/>
    </source>
</evidence>
<dbReference type="RefSeq" id="WP_338393302.1">
    <property type="nucleotide sequence ID" value="NZ_AP025314.1"/>
</dbReference>
<protein>
    <submittedName>
        <fullName evidence="4">Anti-sigma factor</fullName>
    </submittedName>
</protein>
<dbReference type="InterPro" id="IPR032508">
    <property type="entry name" value="FecR_C"/>
</dbReference>
<feature type="domain" description="Protein FecR C-terminal" evidence="3">
    <location>
        <begin position="318"/>
        <end position="385"/>
    </location>
</feature>